<accession>A0A7J0A1F3</accession>
<sequence length="79" mass="9040">MPILKLLHYLLHLLDYPYIIVSESEQKELIFVFLCHLIIVTADFDNLNVFAHIENKNLSSVPIVPTSSTSLHTSEMSIE</sequence>
<protein>
    <submittedName>
        <fullName evidence="1">Uncharacterized protein</fullName>
    </submittedName>
</protein>
<name>A0A7J0A1F3_9BACE</name>
<reference evidence="1 2" key="1">
    <citation type="journal article" date="2020" name="Microbiome">
        <title>Single-cell genomics of uncultured bacteria reveals dietary fiber responders in the mouse gut microbiota.</title>
        <authorList>
            <person name="Chijiiwa R."/>
            <person name="Hosokawa M."/>
            <person name="Kogawa M."/>
            <person name="Nishikawa Y."/>
            <person name="Ide K."/>
            <person name="Sakanashi C."/>
            <person name="Takahashi K."/>
            <person name="Takeyama H."/>
        </authorList>
    </citation>
    <scope>NUCLEOTIDE SEQUENCE [LARGE SCALE GENOMIC DNA]</scope>
    <source>
        <strain evidence="1">IMSAGC_001</strain>
    </source>
</reference>
<comment type="caution">
    <text evidence="1">The sequence shown here is derived from an EMBL/GenBank/DDBJ whole genome shotgun (WGS) entry which is preliminary data.</text>
</comment>
<gene>
    <name evidence="1" type="ORF">IMSAGC001_01513</name>
</gene>
<proteinExistence type="predicted"/>
<dbReference type="AlphaFoldDB" id="A0A7J0A1F3"/>
<evidence type="ECO:0000313" key="2">
    <source>
        <dbReference type="Proteomes" id="UP000491181"/>
    </source>
</evidence>
<organism evidence="1 2">
    <name type="scientific">Bacteroides acidifaciens</name>
    <dbReference type="NCBI Taxonomy" id="85831"/>
    <lineage>
        <taxon>Bacteria</taxon>
        <taxon>Pseudomonadati</taxon>
        <taxon>Bacteroidota</taxon>
        <taxon>Bacteroidia</taxon>
        <taxon>Bacteroidales</taxon>
        <taxon>Bacteroidaceae</taxon>
        <taxon>Bacteroides</taxon>
    </lineage>
</organism>
<evidence type="ECO:0000313" key="1">
    <source>
        <dbReference type="EMBL" id="GFH86107.1"/>
    </source>
</evidence>
<dbReference type="EMBL" id="BLLS01000029">
    <property type="protein sequence ID" value="GFH86107.1"/>
    <property type="molecule type" value="Genomic_DNA"/>
</dbReference>
<dbReference type="Proteomes" id="UP000491181">
    <property type="component" value="Unassembled WGS sequence"/>
</dbReference>